<dbReference type="EMBL" id="JAZDWU010000010">
    <property type="protein sequence ID" value="KAK9988966.1"/>
    <property type="molecule type" value="Genomic_DNA"/>
</dbReference>
<proteinExistence type="predicted"/>
<evidence type="ECO:0000313" key="3">
    <source>
        <dbReference type="EMBL" id="KAK9988966.1"/>
    </source>
</evidence>
<dbReference type="InterPro" id="IPR045358">
    <property type="entry name" value="Ty3_capsid"/>
</dbReference>
<gene>
    <name evidence="3" type="ORF">SO802_029205</name>
</gene>
<sequence>MEMISRRLEALDNNFRGLQAVCEDTLPTVQQRDGPQEGPAPQLENHPKAEVLPHHPHPRPEIGALIPKPIRLEFPRFSGERILNASYHLDDEALIWFQDCERSLDSWETFVRAIQVRFGPSLYDDPLETLTKLKQTTTVVAYKSQFEMLSNGIRNLPESHKLSCFLSRLGDEIRLAMRMQNPRTLSIAFSLAKIQEEYLFTCKKVYRPFHESSKINW</sequence>
<name>A0AAW2BSK1_9ROSI</name>
<accession>A0AAW2BSK1</accession>
<evidence type="ECO:0000259" key="2">
    <source>
        <dbReference type="Pfam" id="PF19259"/>
    </source>
</evidence>
<dbReference type="AlphaFoldDB" id="A0AAW2BSK1"/>
<feature type="domain" description="Ty3 transposon capsid-like protein" evidence="2">
    <location>
        <begin position="80"/>
        <end position="194"/>
    </location>
</feature>
<evidence type="ECO:0000313" key="4">
    <source>
        <dbReference type="Proteomes" id="UP001459277"/>
    </source>
</evidence>
<organism evidence="3 4">
    <name type="scientific">Lithocarpus litseifolius</name>
    <dbReference type="NCBI Taxonomy" id="425828"/>
    <lineage>
        <taxon>Eukaryota</taxon>
        <taxon>Viridiplantae</taxon>
        <taxon>Streptophyta</taxon>
        <taxon>Embryophyta</taxon>
        <taxon>Tracheophyta</taxon>
        <taxon>Spermatophyta</taxon>
        <taxon>Magnoliopsida</taxon>
        <taxon>eudicotyledons</taxon>
        <taxon>Gunneridae</taxon>
        <taxon>Pentapetalae</taxon>
        <taxon>rosids</taxon>
        <taxon>fabids</taxon>
        <taxon>Fagales</taxon>
        <taxon>Fagaceae</taxon>
        <taxon>Lithocarpus</taxon>
    </lineage>
</organism>
<comment type="caution">
    <text evidence="3">The sequence shown here is derived from an EMBL/GenBank/DDBJ whole genome shotgun (WGS) entry which is preliminary data.</text>
</comment>
<evidence type="ECO:0000256" key="1">
    <source>
        <dbReference type="SAM" id="MobiDB-lite"/>
    </source>
</evidence>
<reference evidence="3 4" key="1">
    <citation type="submission" date="2024-01" db="EMBL/GenBank/DDBJ databases">
        <title>A telomere-to-telomere, gap-free genome of sweet tea (Lithocarpus litseifolius).</title>
        <authorList>
            <person name="Zhou J."/>
        </authorList>
    </citation>
    <scope>NUCLEOTIDE SEQUENCE [LARGE SCALE GENOMIC DNA]</scope>
    <source>
        <strain evidence="3">Zhou-2022a</strain>
        <tissue evidence="3">Leaf</tissue>
    </source>
</reference>
<keyword evidence="4" id="KW-1185">Reference proteome</keyword>
<dbReference type="Pfam" id="PF19259">
    <property type="entry name" value="Ty3_capsid"/>
    <property type="match status" value="1"/>
</dbReference>
<feature type="region of interest" description="Disordered" evidence="1">
    <location>
        <begin position="29"/>
        <end position="60"/>
    </location>
</feature>
<protein>
    <recommendedName>
        <fullName evidence="2">Ty3 transposon capsid-like protein domain-containing protein</fullName>
    </recommendedName>
</protein>
<dbReference type="Proteomes" id="UP001459277">
    <property type="component" value="Unassembled WGS sequence"/>
</dbReference>